<dbReference type="EMBL" id="CACVAT010000234">
    <property type="protein sequence ID" value="CAA6814689.1"/>
    <property type="molecule type" value="Genomic_DNA"/>
</dbReference>
<dbReference type="GO" id="GO:0005886">
    <property type="term" value="C:plasma membrane"/>
    <property type="evidence" value="ECO:0007669"/>
    <property type="project" value="UniProtKB-SubCell"/>
</dbReference>
<name>A0A6S6TDV5_9GAMM</name>
<evidence type="ECO:0000313" key="7">
    <source>
        <dbReference type="EMBL" id="CAA6814689.1"/>
    </source>
</evidence>
<keyword evidence="3" id="KW-0997">Cell inner membrane</keyword>
<dbReference type="GO" id="GO:0016746">
    <property type="term" value="F:acyltransferase activity"/>
    <property type="evidence" value="ECO:0007669"/>
    <property type="project" value="UniProtKB-KW"/>
</dbReference>
<keyword evidence="5" id="KW-0472">Membrane</keyword>
<dbReference type="PANTHER" id="PTHR30606">
    <property type="entry name" value="LIPID A BIOSYNTHESIS LAUROYL ACYLTRANSFERASE"/>
    <property type="match status" value="1"/>
</dbReference>
<evidence type="ECO:0000256" key="6">
    <source>
        <dbReference type="ARBA" id="ARBA00023315"/>
    </source>
</evidence>
<reference evidence="7" key="1">
    <citation type="submission" date="2020-01" db="EMBL/GenBank/DDBJ databases">
        <authorList>
            <person name="Meier V. D."/>
            <person name="Meier V D."/>
        </authorList>
    </citation>
    <scope>NUCLEOTIDE SEQUENCE</scope>
    <source>
        <strain evidence="7">HLG_WM_MAG_09</strain>
    </source>
</reference>
<evidence type="ECO:0000256" key="4">
    <source>
        <dbReference type="ARBA" id="ARBA00022679"/>
    </source>
</evidence>
<organism evidence="7">
    <name type="scientific">uncultured Thiotrichaceae bacterium</name>
    <dbReference type="NCBI Taxonomy" id="298394"/>
    <lineage>
        <taxon>Bacteria</taxon>
        <taxon>Pseudomonadati</taxon>
        <taxon>Pseudomonadota</taxon>
        <taxon>Gammaproteobacteria</taxon>
        <taxon>Thiotrichales</taxon>
        <taxon>Thiotrichaceae</taxon>
        <taxon>environmental samples</taxon>
    </lineage>
</organism>
<keyword evidence="4 7" id="KW-0808">Transferase</keyword>
<dbReference type="GO" id="GO:0009247">
    <property type="term" value="P:glycolipid biosynthetic process"/>
    <property type="evidence" value="ECO:0007669"/>
    <property type="project" value="UniProtKB-ARBA"/>
</dbReference>
<protein>
    <submittedName>
        <fullName evidence="7">Lipid A biosynthesis acyltransferase</fullName>
    </submittedName>
</protein>
<evidence type="ECO:0000256" key="3">
    <source>
        <dbReference type="ARBA" id="ARBA00022519"/>
    </source>
</evidence>
<dbReference type="AlphaFoldDB" id="A0A6S6TDV5"/>
<evidence type="ECO:0000256" key="1">
    <source>
        <dbReference type="ARBA" id="ARBA00004533"/>
    </source>
</evidence>
<accession>A0A6S6TDV5</accession>
<keyword evidence="2" id="KW-1003">Cell membrane</keyword>
<comment type="subcellular location">
    <subcellularLocation>
        <location evidence="1">Cell inner membrane</location>
    </subcellularLocation>
</comment>
<gene>
    <name evidence="7" type="ORF">HELGO_WM13712</name>
</gene>
<dbReference type="Pfam" id="PF03279">
    <property type="entry name" value="Lip_A_acyltrans"/>
    <property type="match status" value="1"/>
</dbReference>
<dbReference type="InterPro" id="IPR004960">
    <property type="entry name" value="LipA_acyltrans"/>
</dbReference>
<keyword evidence="6 7" id="KW-0012">Acyltransferase</keyword>
<proteinExistence type="predicted"/>
<evidence type="ECO:0000256" key="2">
    <source>
        <dbReference type="ARBA" id="ARBA00022475"/>
    </source>
</evidence>
<sequence>MLLSRSENHSIRYDVLFPLLSKLPYPLAYRLADLQSGYFGRKHLSQKVLIAAQMRSAFPDAMDSEVEGWLRDYFCMVEQEALDTWFLDSKNIPDLVELKGFEKVEELRQSGQRVFLTGGHFSRFWMAGPAMNLRGQRVGTITRDGGEHNNHGLHPAEYKYRLYKLKKLKEVLGGPFLIEGEDLRPLYRQLDASLITLIFDVPYVEKPFGGVTVPFLEGSINVPAGIYRIAKKTKAVVVPFYIHDLGAGKVIAEFSDVIDPNKYNDEDFMSLLVSQLEMRIKAKPGHWWLWEALPLLRSNKNESRENR</sequence>
<dbReference type="PANTHER" id="PTHR30606:SF10">
    <property type="entry name" value="PHOSPHATIDYLINOSITOL MANNOSIDE ACYLTRANSFERASE"/>
    <property type="match status" value="1"/>
</dbReference>
<evidence type="ECO:0000256" key="5">
    <source>
        <dbReference type="ARBA" id="ARBA00023136"/>
    </source>
</evidence>